<dbReference type="eggNOG" id="ENOG502Z9C7">
    <property type="taxonomic scope" value="Bacteria"/>
</dbReference>
<keyword evidence="2" id="KW-1185">Reference proteome</keyword>
<dbReference type="AlphaFoldDB" id="A0YGW3"/>
<organism evidence="1 2">
    <name type="scientific">marine gamma proteobacterium HTCC2143</name>
    <dbReference type="NCBI Taxonomy" id="247633"/>
    <lineage>
        <taxon>Bacteria</taxon>
        <taxon>Pseudomonadati</taxon>
        <taxon>Pseudomonadota</taxon>
        <taxon>Gammaproteobacteria</taxon>
        <taxon>Cellvibrionales</taxon>
        <taxon>Spongiibacteraceae</taxon>
        <taxon>BD1-7 clade</taxon>
    </lineage>
</organism>
<dbReference type="STRING" id="247633.GP2143_06799"/>
<evidence type="ECO:0000313" key="2">
    <source>
        <dbReference type="Proteomes" id="UP000004931"/>
    </source>
</evidence>
<name>A0YGW3_9GAMM</name>
<gene>
    <name evidence="1" type="ORF">GP2143_06799</name>
</gene>
<protein>
    <submittedName>
        <fullName evidence="1">Uncharacterized protein</fullName>
    </submittedName>
</protein>
<proteinExistence type="predicted"/>
<reference evidence="1 2" key="1">
    <citation type="journal article" date="2010" name="J. Bacteriol.">
        <title>Genome sequence of the oligotrophic marine Gammaproteobacterium HTCC2143, isolated from the Oregon Coast.</title>
        <authorList>
            <person name="Oh H.M."/>
            <person name="Kang I."/>
            <person name="Ferriera S."/>
            <person name="Giovannoni S.J."/>
            <person name="Cho J.C."/>
        </authorList>
    </citation>
    <scope>NUCLEOTIDE SEQUENCE [LARGE SCALE GENOMIC DNA]</scope>
    <source>
        <strain evidence="1 2">HTCC2143</strain>
    </source>
</reference>
<accession>A0YGW3</accession>
<dbReference type="Proteomes" id="UP000004931">
    <property type="component" value="Unassembled WGS sequence"/>
</dbReference>
<evidence type="ECO:0000313" key="1">
    <source>
        <dbReference type="EMBL" id="EAW29981.1"/>
    </source>
</evidence>
<sequence length="351" mass="39302">MNKTSTNNQVAKAIKAQGHIHHAFLLGLQLMVSTRKGPDIVEAWMFKLFRRQHQEKFLSSFKKLGLEGLPHAVACAQYHTLSNGIGGVPVEYMYESDQKAWVRFRYPRWMYHGATICGVPIGVSRGFLTGWYGHNGVSLNNARLGFVCVSEDMTGEFGLCGYFKEYDCDLRDDERLQFAKSELPPAFIEAQQPSPPAGDWNDVRLEKANRNYAMDYIRNGLSALTDVIGAVETVELAGTAARLIGLQYYPETLAIIGGVDGDIGAAASYLHTMMSGMGDELSNIDQTATRARFQQTGLRIVRGLDPEEGRIVLACWRELWLGTVRSHRCMMTLKMEHISNDTLRWTISALR</sequence>
<comment type="caution">
    <text evidence="1">The sequence shown here is derived from an EMBL/GenBank/DDBJ whole genome shotgun (WGS) entry which is preliminary data.</text>
</comment>
<dbReference type="EMBL" id="AAVT01000012">
    <property type="protein sequence ID" value="EAW29981.1"/>
    <property type="molecule type" value="Genomic_DNA"/>
</dbReference>
<dbReference type="OrthoDB" id="7251025at2"/>